<comment type="subcellular location">
    <subcellularLocation>
        <location evidence="1">Membrane</location>
        <topology evidence="1">Multi-pass membrane protein</topology>
    </subcellularLocation>
</comment>
<feature type="transmembrane region" description="Helical" evidence="5">
    <location>
        <begin position="45"/>
        <end position="66"/>
    </location>
</feature>
<keyword evidence="3 5" id="KW-1133">Transmembrane helix</keyword>
<protein>
    <submittedName>
        <fullName evidence="7">MauE/DoxX family redox-associated membrane protein</fullName>
    </submittedName>
</protein>
<evidence type="ECO:0000313" key="8">
    <source>
        <dbReference type="Proteomes" id="UP001172083"/>
    </source>
</evidence>
<organism evidence="7 8">
    <name type="scientific">Agaribacillus aureus</name>
    <dbReference type="NCBI Taxonomy" id="3051825"/>
    <lineage>
        <taxon>Bacteria</taxon>
        <taxon>Pseudomonadati</taxon>
        <taxon>Bacteroidota</taxon>
        <taxon>Cytophagia</taxon>
        <taxon>Cytophagales</taxon>
        <taxon>Splendidivirgaceae</taxon>
        <taxon>Agaribacillus</taxon>
    </lineage>
</organism>
<reference evidence="7" key="1">
    <citation type="submission" date="2023-06" db="EMBL/GenBank/DDBJ databases">
        <title>Genomic of Agaribacillus aureum.</title>
        <authorList>
            <person name="Wang G."/>
        </authorList>
    </citation>
    <scope>NUCLEOTIDE SEQUENCE</scope>
    <source>
        <strain evidence="7">BMA12</strain>
    </source>
</reference>
<comment type="caution">
    <text evidence="7">The sequence shown here is derived from an EMBL/GenBank/DDBJ whole genome shotgun (WGS) entry which is preliminary data.</text>
</comment>
<name>A0ABT8L3K2_9BACT</name>
<keyword evidence="8" id="KW-1185">Reference proteome</keyword>
<dbReference type="Proteomes" id="UP001172083">
    <property type="component" value="Unassembled WGS sequence"/>
</dbReference>
<dbReference type="Pfam" id="PF07291">
    <property type="entry name" value="MauE"/>
    <property type="match status" value="1"/>
</dbReference>
<feature type="transmembrane region" description="Helical" evidence="5">
    <location>
        <begin position="73"/>
        <end position="95"/>
    </location>
</feature>
<keyword evidence="2 5" id="KW-0812">Transmembrane</keyword>
<sequence>MKKKITLEIICFLFIFLFTYAAVMKLMDVEKFIVQIGQSPLLTKFAELVAWVIPAAELLIAGMLAFPRFRSIGLYMAFSLMVMFTAYIVAILQFSEKIPCACGGVLDSMGWTQHLIFNIGFVVLALIGIILHTPLQRNNQVVRD</sequence>
<feature type="transmembrane region" description="Helical" evidence="5">
    <location>
        <begin position="115"/>
        <end position="135"/>
    </location>
</feature>
<evidence type="ECO:0000256" key="4">
    <source>
        <dbReference type="ARBA" id="ARBA00023136"/>
    </source>
</evidence>
<gene>
    <name evidence="7" type="ORF">QQ020_07205</name>
</gene>
<evidence type="ECO:0000256" key="3">
    <source>
        <dbReference type="ARBA" id="ARBA00022989"/>
    </source>
</evidence>
<dbReference type="RefSeq" id="WP_346757159.1">
    <property type="nucleotide sequence ID" value="NZ_JAUJEB010000001.1"/>
</dbReference>
<evidence type="ECO:0000256" key="2">
    <source>
        <dbReference type="ARBA" id="ARBA00022692"/>
    </source>
</evidence>
<evidence type="ECO:0000259" key="6">
    <source>
        <dbReference type="Pfam" id="PF07291"/>
    </source>
</evidence>
<feature type="domain" description="Methylamine utilisation protein MauE" evidence="6">
    <location>
        <begin position="4"/>
        <end position="130"/>
    </location>
</feature>
<keyword evidence="4 5" id="KW-0472">Membrane</keyword>
<proteinExistence type="predicted"/>
<accession>A0ABT8L3K2</accession>
<evidence type="ECO:0000256" key="5">
    <source>
        <dbReference type="SAM" id="Phobius"/>
    </source>
</evidence>
<dbReference type="EMBL" id="JAUJEB010000001">
    <property type="protein sequence ID" value="MDN5211831.1"/>
    <property type="molecule type" value="Genomic_DNA"/>
</dbReference>
<evidence type="ECO:0000313" key="7">
    <source>
        <dbReference type="EMBL" id="MDN5211831.1"/>
    </source>
</evidence>
<evidence type="ECO:0000256" key="1">
    <source>
        <dbReference type="ARBA" id="ARBA00004141"/>
    </source>
</evidence>
<dbReference type="InterPro" id="IPR009908">
    <property type="entry name" value="Methylamine_util_MauE"/>
</dbReference>